<keyword evidence="2" id="KW-0378">Hydrolase</keyword>
<dbReference type="EMBL" id="SMAJ01000003">
    <property type="protein sequence ID" value="TCT09671.1"/>
    <property type="molecule type" value="Genomic_DNA"/>
</dbReference>
<evidence type="ECO:0000313" key="8">
    <source>
        <dbReference type="Proteomes" id="UP000295525"/>
    </source>
</evidence>
<feature type="domain" description="UvrD-like helicase C-terminal" evidence="6">
    <location>
        <begin position="77"/>
        <end position="135"/>
    </location>
</feature>
<keyword evidence="8" id="KW-1185">Reference proteome</keyword>
<dbReference type="GO" id="GO:0005524">
    <property type="term" value="F:ATP binding"/>
    <property type="evidence" value="ECO:0007669"/>
    <property type="project" value="UniProtKB-KW"/>
</dbReference>
<keyword evidence="1" id="KW-0547">Nucleotide-binding</keyword>
<name>A0A4R3M835_9BURK</name>
<organism evidence="7 8">
    <name type="scientific">Paralcaligenes ureilyticus</name>
    <dbReference type="NCBI Taxonomy" id="627131"/>
    <lineage>
        <taxon>Bacteria</taxon>
        <taxon>Pseudomonadati</taxon>
        <taxon>Pseudomonadota</taxon>
        <taxon>Betaproteobacteria</taxon>
        <taxon>Burkholderiales</taxon>
        <taxon>Alcaligenaceae</taxon>
        <taxon>Paralcaligenes</taxon>
    </lineage>
</organism>
<dbReference type="OrthoDB" id="9792687at2"/>
<proteinExistence type="predicted"/>
<keyword evidence="3 7" id="KW-0347">Helicase</keyword>
<evidence type="ECO:0000256" key="1">
    <source>
        <dbReference type="ARBA" id="ARBA00022741"/>
    </source>
</evidence>
<accession>A0A4R3M835</accession>
<dbReference type="GO" id="GO:0016787">
    <property type="term" value="F:hydrolase activity"/>
    <property type="evidence" value="ECO:0007669"/>
    <property type="project" value="UniProtKB-KW"/>
</dbReference>
<dbReference type="Gene3D" id="3.40.50.300">
    <property type="entry name" value="P-loop containing nucleotide triphosphate hydrolases"/>
    <property type="match status" value="1"/>
</dbReference>
<evidence type="ECO:0000256" key="3">
    <source>
        <dbReference type="ARBA" id="ARBA00022806"/>
    </source>
</evidence>
<dbReference type="GO" id="GO:0000725">
    <property type="term" value="P:recombinational repair"/>
    <property type="evidence" value="ECO:0007669"/>
    <property type="project" value="TreeGrafter"/>
</dbReference>
<evidence type="ECO:0000256" key="4">
    <source>
        <dbReference type="ARBA" id="ARBA00022840"/>
    </source>
</evidence>
<evidence type="ECO:0000256" key="2">
    <source>
        <dbReference type="ARBA" id="ARBA00022801"/>
    </source>
</evidence>
<protein>
    <recommendedName>
        <fullName evidence="5">DNA 3'-5' helicase II</fullName>
    </recommendedName>
</protein>
<sequence length="148" mass="16607">MQSVDAEMPAYVVLREICQQMDLEALAKRIYVHPHDASVVTKSVHGFIAVAKQSGVNLREFSEWTGAADAFVATRKSKGFVVLECVANSKGREFDHVILPFLGNEEFPSAMNPRKEEENLFYIGATRAKSRLTLVSPIEKQKRSPFSY</sequence>
<dbReference type="Proteomes" id="UP000295525">
    <property type="component" value="Unassembled WGS sequence"/>
</dbReference>
<dbReference type="GO" id="GO:0003677">
    <property type="term" value="F:DNA binding"/>
    <property type="evidence" value="ECO:0007669"/>
    <property type="project" value="InterPro"/>
</dbReference>
<dbReference type="InterPro" id="IPR000212">
    <property type="entry name" value="DNA_helicase_UvrD/REP"/>
</dbReference>
<dbReference type="Pfam" id="PF13361">
    <property type="entry name" value="UvrD_C"/>
    <property type="match status" value="1"/>
</dbReference>
<dbReference type="GO" id="GO:0043138">
    <property type="term" value="F:3'-5' DNA helicase activity"/>
    <property type="evidence" value="ECO:0007669"/>
    <property type="project" value="TreeGrafter"/>
</dbReference>
<dbReference type="PANTHER" id="PTHR11070">
    <property type="entry name" value="UVRD / RECB / PCRA DNA HELICASE FAMILY MEMBER"/>
    <property type="match status" value="1"/>
</dbReference>
<comment type="caution">
    <text evidence="7">The sequence shown here is derived from an EMBL/GenBank/DDBJ whole genome shotgun (WGS) entry which is preliminary data.</text>
</comment>
<dbReference type="SUPFAM" id="SSF52540">
    <property type="entry name" value="P-loop containing nucleoside triphosphate hydrolases"/>
    <property type="match status" value="1"/>
</dbReference>
<dbReference type="AlphaFoldDB" id="A0A4R3M835"/>
<dbReference type="InterPro" id="IPR027417">
    <property type="entry name" value="P-loop_NTPase"/>
</dbReference>
<dbReference type="InterPro" id="IPR014017">
    <property type="entry name" value="DNA_helicase_UvrD-like_C"/>
</dbReference>
<dbReference type="PANTHER" id="PTHR11070:SF2">
    <property type="entry name" value="ATP-DEPENDENT DNA HELICASE SRS2"/>
    <property type="match status" value="1"/>
</dbReference>
<gene>
    <name evidence="7" type="ORF">EDC26_103290</name>
</gene>
<evidence type="ECO:0000313" key="7">
    <source>
        <dbReference type="EMBL" id="TCT09671.1"/>
    </source>
</evidence>
<keyword evidence="4" id="KW-0067">ATP-binding</keyword>
<reference evidence="7 8" key="1">
    <citation type="submission" date="2019-03" db="EMBL/GenBank/DDBJ databases">
        <title>Genomic Encyclopedia of Type Strains, Phase IV (KMG-IV): sequencing the most valuable type-strain genomes for metagenomic binning, comparative biology and taxonomic classification.</title>
        <authorList>
            <person name="Goeker M."/>
        </authorList>
    </citation>
    <scope>NUCLEOTIDE SEQUENCE [LARGE SCALE GENOMIC DNA]</scope>
    <source>
        <strain evidence="7 8">DSM 24591</strain>
    </source>
</reference>
<evidence type="ECO:0000259" key="6">
    <source>
        <dbReference type="Pfam" id="PF13361"/>
    </source>
</evidence>
<evidence type="ECO:0000256" key="5">
    <source>
        <dbReference type="ARBA" id="ARBA00034923"/>
    </source>
</evidence>